<organism evidence="1 2">
    <name type="scientific">Coprinopsis marcescibilis</name>
    <name type="common">Agaric fungus</name>
    <name type="synonym">Psathyrella marcescibilis</name>
    <dbReference type="NCBI Taxonomy" id="230819"/>
    <lineage>
        <taxon>Eukaryota</taxon>
        <taxon>Fungi</taxon>
        <taxon>Dikarya</taxon>
        <taxon>Basidiomycota</taxon>
        <taxon>Agaricomycotina</taxon>
        <taxon>Agaricomycetes</taxon>
        <taxon>Agaricomycetidae</taxon>
        <taxon>Agaricales</taxon>
        <taxon>Agaricineae</taxon>
        <taxon>Psathyrellaceae</taxon>
        <taxon>Coprinopsis</taxon>
    </lineage>
</organism>
<dbReference type="STRING" id="230819.A0A5C3KZJ8"/>
<dbReference type="AlphaFoldDB" id="A0A5C3KZJ8"/>
<evidence type="ECO:0000313" key="1">
    <source>
        <dbReference type="EMBL" id="TFK25996.1"/>
    </source>
</evidence>
<accession>A0A5C3KZJ8</accession>
<keyword evidence="2" id="KW-1185">Reference proteome</keyword>
<protein>
    <submittedName>
        <fullName evidence="1">Uncharacterized protein</fullName>
    </submittedName>
</protein>
<proteinExistence type="predicted"/>
<reference evidence="1 2" key="1">
    <citation type="journal article" date="2019" name="Nat. Ecol. Evol.">
        <title>Megaphylogeny resolves global patterns of mushroom evolution.</title>
        <authorList>
            <person name="Varga T."/>
            <person name="Krizsan K."/>
            <person name="Foldi C."/>
            <person name="Dima B."/>
            <person name="Sanchez-Garcia M."/>
            <person name="Sanchez-Ramirez S."/>
            <person name="Szollosi G.J."/>
            <person name="Szarkandi J.G."/>
            <person name="Papp V."/>
            <person name="Albert L."/>
            <person name="Andreopoulos W."/>
            <person name="Angelini C."/>
            <person name="Antonin V."/>
            <person name="Barry K.W."/>
            <person name="Bougher N.L."/>
            <person name="Buchanan P."/>
            <person name="Buyck B."/>
            <person name="Bense V."/>
            <person name="Catcheside P."/>
            <person name="Chovatia M."/>
            <person name="Cooper J."/>
            <person name="Damon W."/>
            <person name="Desjardin D."/>
            <person name="Finy P."/>
            <person name="Geml J."/>
            <person name="Haridas S."/>
            <person name="Hughes K."/>
            <person name="Justo A."/>
            <person name="Karasinski D."/>
            <person name="Kautmanova I."/>
            <person name="Kiss B."/>
            <person name="Kocsube S."/>
            <person name="Kotiranta H."/>
            <person name="LaButti K.M."/>
            <person name="Lechner B.E."/>
            <person name="Liimatainen K."/>
            <person name="Lipzen A."/>
            <person name="Lukacs Z."/>
            <person name="Mihaltcheva S."/>
            <person name="Morgado L.N."/>
            <person name="Niskanen T."/>
            <person name="Noordeloos M.E."/>
            <person name="Ohm R.A."/>
            <person name="Ortiz-Santana B."/>
            <person name="Ovrebo C."/>
            <person name="Racz N."/>
            <person name="Riley R."/>
            <person name="Savchenko A."/>
            <person name="Shiryaev A."/>
            <person name="Soop K."/>
            <person name="Spirin V."/>
            <person name="Szebenyi C."/>
            <person name="Tomsovsky M."/>
            <person name="Tulloss R.E."/>
            <person name="Uehling J."/>
            <person name="Grigoriev I.V."/>
            <person name="Vagvolgyi C."/>
            <person name="Papp T."/>
            <person name="Martin F.M."/>
            <person name="Miettinen O."/>
            <person name="Hibbett D.S."/>
            <person name="Nagy L.G."/>
        </authorList>
    </citation>
    <scope>NUCLEOTIDE SEQUENCE [LARGE SCALE GENOMIC DNA]</scope>
    <source>
        <strain evidence="1 2">CBS 121175</strain>
    </source>
</reference>
<dbReference type="SUPFAM" id="SSF52047">
    <property type="entry name" value="RNI-like"/>
    <property type="match status" value="1"/>
</dbReference>
<gene>
    <name evidence="1" type="ORF">FA15DRAFT_321655</name>
</gene>
<dbReference type="Gene3D" id="3.80.10.10">
    <property type="entry name" value="Ribonuclease Inhibitor"/>
    <property type="match status" value="1"/>
</dbReference>
<dbReference type="InterPro" id="IPR032675">
    <property type="entry name" value="LRR_dom_sf"/>
</dbReference>
<dbReference type="Proteomes" id="UP000307440">
    <property type="component" value="Unassembled WGS sequence"/>
</dbReference>
<dbReference type="OrthoDB" id="3156934at2759"/>
<dbReference type="EMBL" id="ML210180">
    <property type="protein sequence ID" value="TFK25996.1"/>
    <property type="molecule type" value="Genomic_DNA"/>
</dbReference>
<sequence length="531" mass="59477">MRSERSTIPSCTHCGSFLPLDSSIEFDIDIEDDSQVDALRDEIDVHIARLKQQLWELSRRRNKLAKINRRLPPEIIRKVFLECSIQEEDVCFRKQIQWTRITHVCSQWRAQAIDHAELWSRIPLRTVFWGQKMLERTKQACVSLEFKSTAVVPRGFEEIQSIASRLLAQTSRLRTVELEASTKQITQLLGCFDSTSNAPALEYLSIRATPSYLSQSDWGSPEEGPMPLPDQFLSAGAPRLHTLLLHNCTLHKSIPYTSNTLTTLVAEYEHPSPRFVDAISTLQNLRNLTLKVGNAGILPITEVTYEITPIFLPQLEALRLQGNFFLCVNTLACLRMPPSAILGLGSSRIDGSETQDPDAFDAAVSHLQAILGTSWLTSPLSVFRTISVNAGIPGYPGADLNLVEGWIDQDSPPRSSDQHETTIPSLAMSVDLRLASKTWWLKSMPLQSSIGLRRLEIGLPGLDADSFRQISVQFPLLEHITVGFSCAHTFVDAIQSDATLQVQIAYTILGYATRTFRAHDIKLCRFDQPAE</sequence>
<name>A0A5C3KZJ8_COPMA</name>
<evidence type="ECO:0000313" key="2">
    <source>
        <dbReference type="Proteomes" id="UP000307440"/>
    </source>
</evidence>